<evidence type="ECO:0000256" key="2">
    <source>
        <dbReference type="ARBA" id="ARBA00009773"/>
    </source>
</evidence>
<keyword evidence="4 6" id="KW-1133">Transmembrane helix</keyword>
<dbReference type="Proteomes" id="UP000298860">
    <property type="component" value="Unassembled WGS sequence"/>
</dbReference>
<evidence type="ECO:0000256" key="5">
    <source>
        <dbReference type="ARBA" id="ARBA00023136"/>
    </source>
</evidence>
<dbReference type="RefSeq" id="WP_225978017.1">
    <property type="nucleotide sequence ID" value="NZ_BJFL01000001.1"/>
</dbReference>
<evidence type="ECO:0000256" key="4">
    <source>
        <dbReference type="ARBA" id="ARBA00022989"/>
    </source>
</evidence>
<gene>
    <name evidence="7" type="ORF">GTS_03080</name>
</gene>
<feature type="transmembrane region" description="Helical" evidence="6">
    <location>
        <begin position="21"/>
        <end position="44"/>
    </location>
</feature>
<keyword evidence="5 6" id="KW-0472">Membrane</keyword>
<dbReference type="Pfam" id="PF01594">
    <property type="entry name" value="AI-2E_transport"/>
    <property type="match status" value="1"/>
</dbReference>
<protein>
    <recommendedName>
        <fullName evidence="9">AI-2E family transporter</fullName>
    </recommendedName>
</protein>
<feature type="transmembrane region" description="Helical" evidence="6">
    <location>
        <begin position="56"/>
        <end position="83"/>
    </location>
</feature>
<organism evidence="7 8">
    <name type="scientific">Gandjariella thermophila</name>
    <dbReference type="NCBI Taxonomy" id="1931992"/>
    <lineage>
        <taxon>Bacteria</taxon>
        <taxon>Bacillati</taxon>
        <taxon>Actinomycetota</taxon>
        <taxon>Actinomycetes</taxon>
        <taxon>Pseudonocardiales</taxon>
        <taxon>Pseudonocardiaceae</taxon>
        <taxon>Gandjariella</taxon>
    </lineage>
</organism>
<dbReference type="GO" id="GO:0016020">
    <property type="term" value="C:membrane"/>
    <property type="evidence" value="ECO:0007669"/>
    <property type="project" value="UniProtKB-SubCell"/>
</dbReference>
<proteinExistence type="inferred from homology"/>
<comment type="subcellular location">
    <subcellularLocation>
        <location evidence="1">Membrane</location>
        <topology evidence="1">Multi-pass membrane protein</topology>
    </subcellularLocation>
</comment>
<comment type="caution">
    <text evidence="7">The sequence shown here is derived from an EMBL/GenBank/DDBJ whole genome shotgun (WGS) entry which is preliminary data.</text>
</comment>
<keyword evidence="3 6" id="KW-0812">Transmembrane</keyword>
<feature type="transmembrane region" description="Helical" evidence="6">
    <location>
        <begin position="104"/>
        <end position="137"/>
    </location>
</feature>
<evidence type="ECO:0000256" key="6">
    <source>
        <dbReference type="SAM" id="Phobius"/>
    </source>
</evidence>
<comment type="similarity">
    <text evidence="2">Belongs to the autoinducer-2 exporter (AI-2E) (TC 2.A.86) family.</text>
</comment>
<evidence type="ECO:0000256" key="3">
    <source>
        <dbReference type="ARBA" id="ARBA00022692"/>
    </source>
</evidence>
<evidence type="ECO:0000256" key="1">
    <source>
        <dbReference type="ARBA" id="ARBA00004141"/>
    </source>
</evidence>
<evidence type="ECO:0008006" key="9">
    <source>
        <dbReference type="Google" id="ProtNLM"/>
    </source>
</evidence>
<name>A0A4D4IWF2_9PSEU</name>
<dbReference type="AlphaFoldDB" id="A0A4D4IWF2"/>
<sequence>MVTPSHRGSRRRVSQRTAGSSPIAIVWLQIFRVPYPVLLALFVALMDLIPVVGSTLAGIVVCLVALTVSLPIALATAGYLVAYRLAEDYLLVPKIIGRTVRVPPLVTVVAVLVGGVMLGIIGALVAIPVAAAIGLLLDEVVFPRLDRS</sequence>
<dbReference type="InterPro" id="IPR002549">
    <property type="entry name" value="AI-2E-like"/>
</dbReference>
<evidence type="ECO:0000313" key="8">
    <source>
        <dbReference type="Proteomes" id="UP000298860"/>
    </source>
</evidence>
<keyword evidence="8" id="KW-1185">Reference proteome</keyword>
<reference evidence="8" key="1">
    <citation type="submission" date="2019-04" db="EMBL/GenBank/DDBJ databases">
        <title>Draft genome sequence of Pseudonocardiaceae bacterium SL3-2-4.</title>
        <authorList>
            <person name="Ningsih F."/>
            <person name="Yokota A."/>
            <person name="Sakai Y."/>
            <person name="Nanatani K."/>
            <person name="Yabe S."/>
            <person name="Oetari A."/>
            <person name="Sjamsuridzal W."/>
        </authorList>
    </citation>
    <scope>NUCLEOTIDE SEQUENCE [LARGE SCALE GENOMIC DNA]</scope>
    <source>
        <strain evidence="8">SL3-2-4</strain>
    </source>
</reference>
<accession>A0A4D4IWF2</accession>
<dbReference type="EMBL" id="BJFL01000001">
    <property type="protein sequence ID" value="GDY28675.1"/>
    <property type="molecule type" value="Genomic_DNA"/>
</dbReference>
<evidence type="ECO:0000313" key="7">
    <source>
        <dbReference type="EMBL" id="GDY28675.1"/>
    </source>
</evidence>